<feature type="compositionally biased region" description="Low complexity" evidence="1">
    <location>
        <begin position="1"/>
        <end position="24"/>
    </location>
</feature>
<feature type="region of interest" description="Disordered" evidence="1">
    <location>
        <begin position="187"/>
        <end position="233"/>
    </location>
</feature>
<dbReference type="InterPro" id="IPR011047">
    <property type="entry name" value="Quinoprotein_ADH-like_sf"/>
</dbReference>
<dbReference type="InterPro" id="IPR051647">
    <property type="entry name" value="Mediator_comp_sub12"/>
</dbReference>
<evidence type="ECO:0000259" key="2">
    <source>
        <dbReference type="Pfam" id="PF13360"/>
    </source>
</evidence>
<feature type="compositionally biased region" description="Low complexity" evidence="1">
    <location>
        <begin position="89"/>
        <end position="145"/>
    </location>
</feature>
<name>A0AAU2VV43_9ACTN</name>
<dbReference type="PANTHER" id="PTHR46007">
    <property type="entry name" value="MEDIATOR OF RNA POLYMERASE II TRANSCRIPTION SUBUNIT 12"/>
    <property type="match status" value="1"/>
</dbReference>
<gene>
    <name evidence="3" type="ORF">OG398_23195</name>
</gene>
<dbReference type="SMART" id="SM00564">
    <property type="entry name" value="PQQ"/>
    <property type="match status" value="2"/>
</dbReference>
<feature type="region of interest" description="Disordered" evidence="1">
    <location>
        <begin position="1"/>
        <end position="159"/>
    </location>
</feature>
<organism evidence="3">
    <name type="scientific">Streptomyces sp. NBC_00008</name>
    <dbReference type="NCBI Taxonomy" id="2903610"/>
    <lineage>
        <taxon>Bacteria</taxon>
        <taxon>Bacillati</taxon>
        <taxon>Actinomycetota</taxon>
        <taxon>Actinomycetes</taxon>
        <taxon>Kitasatosporales</taxon>
        <taxon>Streptomycetaceae</taxon>
        <taxon>Streptomyces</taxon>
    </lineage>
</organism>
<dbReference type="SUPFAM" id="SSF50998">
    <property type="entry name" value="Quinoprotein alcohol dehydrogenase-like"/>
    <property type="match status" value="1"/>
</dbReference>
<dbReference type="Gene3D" id="2.130.10.10">
    <property type="entry name" value="YVTN repeat-like/Quinoprotein amine dehydrogenase"/>
    <property type="match status" value="2"/>
</dbReference>
<evidence type="ECO:0000256" key="1">
    <source>
        <dbReference type="SAM" id="MobiDB-lite"/>
    </source>
</evidence>
<accession>A0AAU2VV43</accession>
<sequence length="642" mass="66790">MTQPPSQQPPQGGFGAPQEPSQGVPQPPQGPPQTPPPPAQPPQAPATPPGPPAAQPGYGYPQPQPGQPQPGQPQPGQPQPGQPQPGPYGQPQQPGPYGQQPGPYGQQQPGPYAQQPGPYGQPQQPGPYGQPQQPGYGYPQQQYPGAPVPGGPAGPGGRGPFKGKPAMIIAAAVAALLVIGGGVYLATSGGDDDKKPVAEKSTDDAKPSVSPSVDEGDGNGTGREGDDDLNAGRKDGEAKVLWLQTNDVDLPRNGADVYGPWIVGDTIVKGMYRTVSGYSVADGKQKWTLKLGTDICSAPAQTTTDGKIVIGVKDGTTDKADCADLQLIDLNTGKTGWKKSIKSSGLFDMLSDISLAISGNTVTVGRTGASNAFRVSDGKALFGKRAGNCQPFSFAGGAKLIAATNCRTEDVENPQHEVEEIDPVTGKPKWTYKPARGWEIDRFYSVSPLIVSLTKGSGDSKKWSILALKENGSLRSQIVSDKGDSFATNCGGTFAIFGKSVDGCAGVATDPNTLYLATQDDTSGSARTNKVVAFNLNTGKTKWKADAPAEQTMQPLRMEGGNLLLHVDAGYGKGGGIASLAPTGGTPQMVLQHPDSTSEIESSFYNEKVLYAGGRSFVASGRVSASNDKEELETKTMMAFGK</sequence>
<dbReference type="InterPro" id="IPR015943">
    <property type="entry name" value="WD40/YVTN_repeat-like_dom_sf"/>
</dbReference>
<feature type="compositionally biased region" description="Pro residues" evidence="1">
    <location>
        <begin position="62"/>
        <end position="88"/>
    </location>
</feature>
<feature type="domain" description="Pyrrolo-quinoline quinone repeat" evidence="2">
    <location>
        <begin position="252"/>
        <end position="380"/>
    </location>
</feature>
<reference evidence="3" key="1">
    <citation type="submission" date="2022-10" db="EMBL/GenBank/DDBJ databases">
        <title>The complete genomes of actinobacterial strains from the NBC collection.</title>
        <authorList>
            <person name="Joergensen T.S."/>
            <person name="Alvarez Arevalo M."/>
            <person name="Sterndorff E.B."/>
            <person name="Faurdal D."/>
            <person name="Vuksanovic O."/>
            <person name="Mourched A.-S."/>
            <person name="Charusanti P."/>
            <person name="Shaw S."/>
            <person name="Blin K."/>
            <person name="Weber T."/>
        </authorList>
    </citation>
    <scope>NUCLEOTIDE SEQUENCE</scope>
    <source>
        <strain evidence="3">NBC_00008</strain>
    </source>
</reference>
<protein>
    <submittedName>
        <fullName evidence="3">PQQ-like beta-propeller repeat protein</fullName>
    </submittedName>
</protein>
<dbReference type="GO" id="GO:0045944">
    <property type="term" value="P:positive regulation of transcription by RNA polymerase II"/>
    <property type="evidence" value="ECO:0007669"/>
    <property type="project" value="TreeGrafter"/>
</dbReference>
<dbReference type="EMBL" id="CP108313">
    <property type="protein sequence ID" value="WTW70963.1"/>
    <property type="molecule type" value="Genomic_DNA"/>
</dbReference>
<dbReference type="AlphaFoldDB" id="A0AAU2VV43"/>
<dbReference type="PANTHER" id="PTHR46007:SF8">
    <property type="entry name" value="C2H2-TYPE DOMAIN-CONTAINING PROTEIN"/>
    <property type="match status" value="1"/>
</dbReference>
<dbReference type="Pfam" id="PF13360">
    <property type="entry name" value="PQQ_2"/>
    <property type="match status" value="1"/>
</dbReference>
<dbReference type="InterPro" id="IPR018391">
    <property type="entry name" value="PQQ_b-propeller_rpt"/>
</dbReference>
<dbReference type="InterPro" id="IPR002372">
    <property type="entry name" value="PQQ_rpt_dom"/>
</dbReference>
<feature type="compositionally biased region" description="Basic and acidic residues" evidence="1">
    <location>
        <begin position="191"/>
        <end position="206"/>
    </location>
</feature>
<proteinExistence type="predicted"/>
<feature type="compositionally biased region" description="Pro residues" evidence="1">
    <location>
        <begin position="25"/>
        <end position="54"/>
    </location>
</feature>
<evidence type="ECO:0000313" key="3">
    <source>
        <dbReference type="EMBL" id="WTW70963.1"/>
    </source>
</evidence>